<dbReference type="Gene3D" id="3.90.1150.10">
    <property type="entry name" value="Aspartate Aminotransferase, domain 1"/>
    <property type="match status" value="1"/>
</dbReference>
<dbReference type="PANTHER" id="PTHR46577:SF1">
    <property type="entry name" value="HTH-TYPE TRANSCRIPTIONAL REGULATORY PROTEIN GABR"/>
    <property type="match status" value="1"/>
</dbReference>
<evidence type="ECO:0000256" key="4">
    <source>
        <dbReference type="ARBA" id="ARBA00023125"/>
    </source>
</evidence>
<dbReference type="GO" id="GO:0003677">
    <property type="term" value="F:DNA binding"/>
    <property type="evidence" value="ECO:0007669"/>
    <property type="project" value="UniProtKB-KW"/>
</dbReference>
<dbReference type="Gene3D" id="1.10.10.10">
    <property type="entry name" value="Winged helix-like DNA-binding domain superfamily/Winged helix DNA-binding domain"/>
    <property type="match status" value="1"/>
</dbReference>
<evidence type="ECO:0000259" key="6">
    <source>
        <dbReference type="PROSITE" id="PS50949"/>
    </source>
</evidence>
<name>A0A4D7B2B2_9HYPH</name>
<proteinExistence type="inferred from homology"/>
<keyword evidence="7" id="KW-0032">Aminotransferase</keyword>
<dbReference type="OrthoDB" id="9804020at2"/>
<keyword evidence="4" id="KW-0238">DNA-binding</keyword>
<dbReference type="GO" id="GO:0030170">
    <property type="term" value="F:pyridoxal phosphate binding"/>
    <property type="evidence" value="ECO:0007669"/>
    <property type="project" value="InterPro"/>
</dbReference>
<dbReference type="KEGG" id="pstg:E8M01_15300"/>
<evidence type="ECO:0000256" key="3">
    <source>
        <dbReference type="ARBA" id="ARBA00023015"/>
    </source>
</evidence>
<keyword evidence="3" id="KW-0805">Transcription regulation</keyword>
<dbReference type="SMART" id="SM00345">
    <property type="entry name" value="HTH_GNTR"/>
    <property type="match status" value="1"/>
</dbReference>
<dbReference type="SUPFAM" id="SSF53383">
    <property type="entry name" value="PLP-dependent transferases"/>
    <property type="match status" value="1"/>
</dbReference>
<keyword evidence="5" id="KW-0804">Transcription</keyword>
<keyword evidence="7" id="KW-0808">Transferase</keyword>
<dbReference type="InterPro" id="IPR004839">
    <property type="entry name" value="Aminotransferase_I/II_large"/>
</dbReference>
<dbReference type="Proteomes" id="UP000298781">
    <property type="component" value="Chromosome"/>
</dbReference>
<dbReference type="AlphaFoldDB" id="A0A4D7B2B2"/>
<dbReference type="InterPro" id="IPR000524">
    <property type="entry name" value="Tscrpt_reg_HTH_GntR"/>
</dbReference>
<gene>
    <name evidence="7" type="ORF">E8M01_15300</name>
</gene>
<dbReference type="Pfam" id="PF00155">
    <property type="entry name" value="Aminotran_1_2"/>
    <property type="match status" value="1"/>
</dbReference>
<organism evidence="7 8">
    <name type="scientific">Phreatobacter stygius</name>
    <dbReference type="NCBI Taxonomy" id="1940610"/>
    <lineage>
        <taxon>Bacteria</taxon>
        <taxon>Pseudomonadati</taxon>
        <taxon>Pseudomonadota</taxon>
        <taxon>Alphaproteobacteria</taxon>
        <taxon>Hyphomicrobiales</taxon>
        <taxon>Phreatobacteraceae</taxon>
        <taxon>Phreatobacter</taxon>
    </lineage>
</organism>
<dbReference type="InterPro" id="IPR051446">
    <property type="entry name" value="HTH_trans_reg/aminotransferase"/>
</dbReference>
<protein>
    <submittedName>
        <fullName evidence="7">PLP-dependent aminotransferase family protein</fullName>
    </submittedName>
</protein>
<dbReference type="SUPFAM" id="SSF46785">
    <property type="entry name" value="Winged helix' DNA-binding domain"/>
    <property type="match status" value="1"/>
</dbReference>
<dbReference type="GO" id="GO:0008483">
    <property type="term" value="F:transaminase activity"/>
    <property type="evidence" value="ECO:0007669"/>
    <property type="project" value="UniProtKB-KW"/>
</dbReference>
<evidence type="ECO:0000313" key="7">
    <source>
        <dbReference type="EMBL" id="QCI65455.1"/>
    </source>
</evidence>
<dbReference type="RefSeq" id="WP_136960902.1">
    <property type="nucleotide sequence ID" value="NZ_CP039690.1"/>
</dbReference>
<dbReference type="InterPro" id="IPR036388">
    <property type="entry name" value="WH-like_DNA-bd_sf"/>
</dbReference>
<comment type="similarity">
    <text evidence="1">In the C-terminal section; belongs to the class-I pyridoxal-phosphate-dependent aminotransferase family.</text>
</comment>
<dbReference type="InterPro" id="IPR015421">
    <property type="entry name" value="PyrdxlP-dep_Trfase_major"/>
</dbReference>
<sequence length="446" mass="46565">MADMDYKAIADELAGEIEAGRLRPGERLPPQREFAYRRGIAASTAARVYAALMRKGLVTGEVGRGTYVRSTTALAGPALSEPGAAPIDLELNFPMLAGQAPELARSLAGLMRPDRLAQALRPIGAAGTPAARDLAARFLARGGWKPRPESLLFTGNGRQAIAAVLSAVAAPGTRVGVEALTYPVLISIATRLGIELIAIDMDGFGMRPDALAAAHRGRPLKAICLQPFLHNPLGVSMTLARRQEIAVFLEAQGVIAIEDAIYAFLVDDAPLAALAADHVVVVDSLSKRLAPGLTLGFISAPPNRMSGIANALRAGAWGPAGVPFAAAMQWIADGTAARLATAKRADAGYRQELARAALAGLSMQADVRAYHLWLELPDHWRAGAYVAAASRLGISIVPASAFAVDQGFAPNAVRLALASPAPAELSRALVVLAELALSSPTERDVG</sequence>
<dbReference type="InterPro" id="IPR015422">
    <property type="entry name" value="PyrdxlP-dep_Trfase_small"/>
</dbReference>
<dbReference type="EMBL" id="CP039690">
    <property type="protein sequence ID" value="QCI65455.1"/>
    <property type="molecule type" value="Genomic_DNA"/>
</dbReference>
<reference evidence="7 8" key="1">
    <citation type="submission" date="2019-04" db="EMBL/GenBank/DDBJ databases">
        <title>Phreatobacter aquaticus sp. nov.</title>
        <authorList>
            <person name="Choi A."/>
        </authorList>
    </citation>
    <scope>NUCLEOTIDE SEQUENCE [LARGE SCALE GENOMIC DNA]</scope>
    <source>
        <strain evidence="7 8">KCTC 52518</strain>
    </source>
</reference>
<feature type="domain" description="HTH gntR-type" evidence="6">
    <location>
        <begin position="3"/>
        <end position="71"/>
    </location>
</feature>
<dbReference type="GO" id="GO:0003700">
    <property type="term" value="F:DNA-binding transcription factor activity"/>
    <property type="evidence" value="ECO:0007669"/>
    <property type="project" value="InterPro"/>
</dbReference>
<evidence type="ECO:0000256" key="2">
    <source>
        <dbReference type="ARBA" id="ARBA00022898"/>
    </source>
</evidence>
<dbReference type="InterPro" id="IPR015424">
    <property type="entry name" value="PyrdxlP-dep_Trfase"/>
</dbReference>
<dbReference type="InterPro" id="IPR036390">
    <property type="entry name" value="WH_DNA-bd_sf"/>
</dbReference>
<evidence type="ECO:0000313" key="8">
    <source>
        <dbReference type="Proteomes" id="UP000298781"/>
    </source>
</evidence>
<keyword evidence="8" id="KW-1185">Reference proteome</keyword>
<dbReference type="CDD" id="cd07377">
    <property type="entry name" value="WHTH_GntR"/>
    <property type="match status" value="1"/>
</dbReference>
<accession>A0A4D7B2B2</accession>
<dbReference type="PANTHER" id="PTHR46577">
    <property type="entry name" value="HTH-TYPE TRANSCRIPTIONAL REGULATORY PROTEIN GABR"/>
    <property type="match status" value="1"/>
</dbReference>
<dbReference type="PROSITE" id="PS50949">
    <property type="entry name" value="HTH_GNTR"/>
    <property type="match status" value="1"/>
</dbReference>
<dbReference type="Gene3D" id="3.40.640.10">
    <property type="entry name" value="Type I PLP-dependent aspartate aminotransferase-like (Major domain)"/>
    <property type="match status" value="1"/>
</dbReference>
<evidence type="ECO:0000256" key="5">
    <source>
        <dbReference type="ARBA" id="ARBA00023163"/>
    </source>
</evidence>
<dbReference type="Pfam" id="PF00392">
    <property type="entry name" value="GntR"/>
    <property type="match status" value="1"/>
</dbReference>
<evidence type="ECO:0000256" key="1">
    <source>
        <dbReference type="ARBA" id="ARBA00005384"/>
    </source>
</evidence>
<keyword evidence="2" id="KW-0663">Pyridoxal phosphate</keyword>
<dbReference type="CDD" id="cd00609">
    <property type="entry name" value="AAT_like"/>
    <property type="match status" value="1"/>
</dbReference>